<dbReference type="PANTHER" id="PTHR43408:SF2">
    <property type="entry name" value="FMN REDUCTASE (NADPH)"/>
    <property type="match status" value="1"/>
</dbReference>
<evidence type="ECO:0000256" key="2">
    <source>
        <dbReference type="ARBA" id="ARBA00022643"/>
    </source>
</evidence>
<dbReference type="InterPro" id="IPR051814">
    <property type="entry name" value="NAD(P)H-dep_FMN_reductase"/>
</dbReference>
<name>A0ABS7RI33_9ACTN</name>
<dbReference type="EMBL" id="JAIEZQ010000001">
    <property type="protein sequence ID" value="MBY9074705.1"/>
    <property type="molecule type" value="Genomic_DNA"/>
</dbReference>
<dbReference type="InterPro" id="IPR023932">
    <property type="entry name" value="CE1759_FMN_reduct"/>
</dbReference>
<sequence length="222" mass="23162">MTAARTNGGHGAGVPRRIAVVTAGLSQPSSTRLLADRLAESVRRQLSAQLGGEAVDVEVVELREHAQALAGNLLTGFPGPGLRSAIDLVLEADGLVVVTPVFNASYSGLFKMFFDVVEQGSLSGTPVLMAATGGTARHSLALEHAMRPLFAYLHAVTVPTAVFAATDDWGSRGDAHGGLVERIDRASGELARLVAAAPPAARTERVDPFETPTSFEDLLAGR</sequence>
<keyword evidence="1" id="KW-0285">Flavoprotein</keyword>
<evidence type="ECO:0000256" key="3">
    <source>
        <dbReference type="ARBA" id="ARBA00023002"/>
    </source>
</evidence>
<dbReference type="Pfam" id="PF03358">
    <property type="entry name" value="FMN_red"/>
    <property type="match status" value="1"/>
</dbReference>
<evidence type="ECO:0000259" key="4">
    <source>
        <dbReference type="Pfam" id="PF03358"/>
    </source>
</evidence>
<keyword evidence="3" id="KW-0560">Oxidoreductase</keyword>
<evidence type="ECO:0000256" key="1">
    <source>
        <dbReference type="ARBA" id="ARBA00022630"/>
    </source>
</evidence>
<evidence type="ECO:0000313" key="6">
    <source>
        <dbReference type="Proteomes" id="UP000754710"/>
    </source>
</evidence>
<organism evidence="5 6">
    <name type="scientific">Nocardioides jiangsuensis</name>
    <dbReference type="NCBI Taxonomy" id="2866161"/>
    <lineage>
        <taxon>Bacteria</taxon>
        <taxon>Bacillati</taxon>
        <taxon>Actinomycetota</taxon>
        <taxon>Actinomycetes</taxon>
        <taxon>Propionibacteriales</taxon>
        <taxon>Nocardioidaceae</taxon>
        <taxon>Nocardioides</taxon>
    </lineage>
</organism>
<keyword evidence="6" id="KW-1185">Reference proteome</keyword>
<evidence type="ECO:0000313" key="5">
    <source>
        <dbReference type="EMBL" id="MBY9074705.1"/>
    </source>
</evidence>
<comment type="caution">
    <text evidence="5">The sequence shown here is derived from an EMBL/GenBank/DDBJ whole genome shotgun (WGS) entry which is preliminary data.</text>
</comment>
<gene>
    <name evidence="5" type="ORF">K1X13_07720</name>
</gene>
<keyword evidence="2" id="KW-0288">FMN</keyword>
<feature type="domain" description="NADPH-dependent FMN reductase-like" evidence="4">
    <location>
        <begin position="17"/>
        <end position="168"/>
    </location>
</feature>
<dbReference type="Proteomes" id="UP000754710">
    <property type="component" value="Unassembled WGS sequence"/>
</dbReference>
<dbReference type="PANTHER" id="PTHR43408">
    <property type="entry name" value="FMN REDUCTASE (NADPH)"/>
    <property type="match status" value="1"/>
</dbReference>
<reference evidence="5 6" key="1">
    <citation type="submission" date="2021-08" db="EMBL/GenBank/DDBJ databases">
        <title>Nocardioides bacterium WL0053 sp. nov., isolated from the sediment.</title>
        <authorList>
            <person name="Wang L."/>
            <person name="Zhang D."/>
            <person name="Zhang A."/>
        </authorList>
    </citation>
    <scope>NUCLEOTIDE SEQUENCE [LARGE SCALE GENOMIC DNA]</scope>
    <source>
        <strain evidence="5 6">WL0053</strain>
    </source>
</reference>
<accession>A0ABS7RI33</accession>
<dbReference type="NCBIfam" id="TIGR04037">
    <property type="entry name" value="LLM_duo_CE1759"/>
    <property type="match status" value="1"/>
</dbReference>
<protein>
    <submittedName>
        <fullName evidence="5">FMN reductase</fullName>
    </submittedName>
</protein>
<proteinExistence type="predicted"/>
<dbReference type="Gene3D" id="3.40.50.360">
    <property type="match status" value="1"/>
</dbReference>
<dbReference type="InterPro" id="IPR005025">
    <property type="entry name" value="FMN_Rdtase-like_dom"/>
</dbReference>
<dbReference type="RefSeq" id="WP_221024348.1">
    <property type="nucleotide sequence ID" value="NZ_JAIEZQ010000001.1"/>
</dbReference>
<dbReference type="SUPFAM" id="SSF52218">
    <property type="entry name" value="Flavoproteins"/>
    <property type="match status" value="1"/>
</dbReference>
<dbReference type="InterPro" id="IPR029039">
    <property type="entry name" value="Flavoprotein-like_sf"/>
</dbReference>